<organism evidence="1">
    <name type="scientific">Rhizophora mucronata</name>
    <name type="common">Asiatic mangrove</name>
    <dbReference type="NCBI Taxonomy" id="61149"/>
    <lineage>
        <taxon>Eukaryota</taxon>
        <taxon>Viridiplantae</taxon>
        <taxon>Streptophyta</taxon>
        <taxon>Embryophyta</taxon>
        <taxon>Tracheophyta</taxon>
        <taxon>Spermatophyta</taxon>
        <taxon>Magnoliopsida</taxon>
        <taxon>eudicotyledons</taxon>
        <taxon>Gunneridae</taxon>
        <taxon>Pentapetalae</taxon>
        <taxon>rosids</taxon>
        <taxon>fabids</taxon>
        <taxon>Malpighiales</taxon>
        <taxon>Rhizophoraceae</taxon>
        <taxon>Rhizophora</taxon>
    </lineage>
</organism>
<name>A0A2P2KGR8_RHIMU</name>
<accession>A0A2P2KGR8</accession>
<dbReference type="AlphaFoldDB" id="A0A2P2KGR8"/>
<dbReference type="EMBL" id="GGEC01024417">
    <property type="protein sequence ID" value="MBX04901.1"/>
    <property type="molecule type" value="Transcribed_RNA"/>
</dbReference>
<sequence length="69" mass="8512">MTYAFDHCFLASCLDDALWFLAKFFNEKMLLLPFWIRKEHKWIKINCKKRNGKKYEKETSIYLMPCDIW</sequence>
<proteinExistence type="predicted"/>
<evidence type="ECO:0000313" key="1">
    <source>
        <dbReference type="EMBL" id="MBX04901.1"/>
    </source>
</evidence>
<protein>
    <submittedName>
        <fullName evidence="1">Uncharacterized protein</fullName>
    </submittedName>
</protein>
<reference evidence="1" key="1">
    <citation type="submission" date="2018-02" db="EMBL/GenBank/DDBJ databases">
        <title>Rhizophora mucronata_Transcriptome.</title>
        <authorList>
            <person name="Meera S.P."/>
            <person name="Sreeshan A."/>
            <person name="Augustine A."/>
        </authorList>
    </citation>
    <scope>NUCLEOTIDE SEQUENCE</scope>
    <source>
        <tissue evidence="1">Leaf</tissue>
    </source>
</reference>